<dbReference type="InterPro" id="IPR000269">
    <property type="entry name" value="Cu_amine_oxidase"/>
</dbReference>
<dbReference type="InterPro" id="IPR049948">
    <property type="entry name" value="Cu_Am_ox_TPQ-bd"/>
</dbReference>
<name>A0A918G3F1_9ACTN</name>
<evidence type="ECO:0000313" key="16">
    <source>
        <dbReference type="EMBL" id="GGS16963.1"/>
    </source>
</evidence>
<feature type="domain" description="Copper amine oxidase N2-terminal" evidence="14">
    <location>
        <begin position="9"/>
        <end position="92"/>
    </location>
</feature>
<dbReference type="SUPFAM" id="SSF54416">
    <property type="entry name" value="Amine oxidase N-terminal region"/>
    <property type="match status" value="2"/>
</dbReference>
<dbReference type="PANTHER" id="PTHR10638">
    <property type="entry name" value="COPPER AMINE OXIDASE"/>
    <property type="match status" value="1"/>
</dbReference>
<dbReference type="Gene3D" id="3.10.450.40">
    <property type="match status" value="2"/>
</dbReference>
<dbReference type="PROSITE" id="PS01164">
    <property type="entry name" value="COPPER_AMINE_OXID_1"/>
    <property type="match status" value="1"/>
</dbReference>
<feature type="active site" description="Proton acceptor" evidence="9">
    <location>
        <position position="299"/>
    </location>
</feature>
<keyword evidence="17" id="KW-1185">Reference proteome</keyword>
<evidence type="ECO:0000256" key="10">
    <source>
        <dbReference type="PIRSR" id="PIRSR600269-51"/>
    </source>
</evidence>
<gene>
    <name evidence="16" type="ORF">GCM10010269_65140</name>
</gene>
<keyword evidence="7 11" id="KW-0186">Copper</keyword>
<dbReference type="NCBIfam" id="NF008559">
    <property type="entry name" value="PRK11504.1"/>
    <property type="match status" value="1"/>
</dbReference>
<dbReference type="Gene3D" id="2.70.98.20">
    <property type="entry name" value="Copper amine oxidase, catalytic domain"/>
    <property type="match status" value="1"/>
</dbReference>
<feature type="domain" description="Copper amine oxidase catalytic" evidence="13">
    <location>
        <begin position="222"/>
        <end position="625"/>
    </location>
</feature>
<dbReference type="EMBL" id="BMTL01000033">
    <property type="protein sequence ID" value="GGS16963.1"/>
    <property type="molecule type" value="Genomic_DNA"/>
</dbReference>
<evidence type="ECO:0000313" key="17">
    <source>
        <dbReference type="Proteomes" id="UP000606194"/>
    </source>
</evidence>
<keyword evidence="6 11" id="KW-0560">Oxidoreductase</keyword>
<evidence type="ECO:0000259" key="13">
    <source>
        <dbReference type="Pfam" id="PF01179"/>
    </source>
</evidence>
<organism evidence="16 17">
    <name type="scientific">Streptomyces humidus</name>
    <dbReference type="NCBI Taxonomy" id="52259"/>
    <lineage>
        <taxon>Bacteria</taxon>
        <taxon>Bacillati</taxon>
        <taxon>Actinomycetota</taxon>
        <taxon>Actinomycetes</taxon>
        <taxon>Kitasatosporales</taxon>
        <taxon>Streptomycetaceae</taxon>
        <taxon>Streptomyces</taxon>
    </lineage>
</organism>
<evidence type="ECO:0000256" key="11">
    <source>
        <dbReference type="RuleBase" id="RU000672"/>
    </source>
</evidence>
<dbReference type="InterPro" id="IPR049947">
    <property type="entry name" value="Cu_Am_Ox_Cu-bd"/>
</dbReference>
<evidence type="ECO:0000256" key="4">
    <source>
        <dbReference type="ARBA" id="ARBA00022723"/>
    </source>
</evidence>
<keyword evidence="4 11" id="KW-0479">Metal-binding</keyword>
<evidence type="ECO:0000259" key="14">
    <source>
        <dbReference type="Pfam" id="PF02727"/>
    </source>
</evidence>
<evidence type="ECO:0000256" key="2">
    <source>
        <dbReference type="ARBA" id="ARBA00007983"/>
    </source>
</evidence>
<dbReference type="FunFam" id="2.70.98.20:FF:000001">
    <property type="entry name" value="Amine oxidase"/>
    <property type="match status" value="1"/>
</dbReference>
<dbReference type="GO" id="GO:0048038">
    <property type="term" value="F:quinone binding"/>
    <property type="evidence" value="ECO:0007669"/>
    <property type="project" value="InterPro"/>
</dbReference>
<dbReference type="Pfam" id="PF01179">
    <property type="entry name" value="Cu_amine_oxid"/>
    <property type="match status" value="1"/>
</dbReference>
<feature type="active site" description="Schiff-base intermediate with substrate; via topaquinone" evidence="9">
    <location>
        <position position="384"/>
    </location>
</feature>
<evidence type="ECO:0000256" key="8">
    <source>
        <dbReference type="ARBA" id="ARBA00023157"/>
    </source>
</evidence>
<evidence type="ECO:0000256" key="6">
    <source>
        <dbReference type="ARBA" id="ARBA00023002"/>
    </source>
</evidence>
<comment type="PTM">
    <text evidence="10 11">Topaquinone (TPQ) is generated by copper-dependent autoxidation of a specific tyrosyl residue.</text>
</comment>
<feature type="region of interest" description="Disordered" evidence="12">
    <location>
        <begin position="622"/>
        <end position="650"/>
    </location>
</feature>
<feature type="compositionally biased region" description="Basic and acidic residues" evidence="12">
    <location>
        <begin position="639"/>
        <end position="650"/>
    </location>
</feature>
<comment type="caution">
    <text evidence="16">The sequence shown here is derived from an EMBL/GenBank/DDBJ whole genome shotgun (WGS) entry which is preliminary data.</text>
</comment>
<dbReference type="RefSeq" id="WP_229878439.1">
    <property type="nucleotide sequence ID" value="NZ_BMTL01000033.1"/>
</dbReference>
<dbReference type="PANTHER" id="PTHR10638:SF41">
    <property type="entry name" value="AMINE OXIDASE"/>
    <property type="match status" value="1"/>
</dbReference>
<dbReference type="AlphaFoldDB" id="A0A918G3F1"/>
<feature type="modified residue" description="2',4',5'-topaquinone" evidence="10">
    <location>
        <position position="384"/>
    </location>
</feature>
<reference evidence="16" key="1">
    <citation type="journal article" date="2014" name="Int. J. Syst. Evol. Microbiol.">
        <title>Complete genome sequence of Corynebacterium casei LMG S-19264T (=DSM 44701T), isolated from a smear-ripened cheese.</title>
        <authorList>
            <consortium name="US DOE Joint Genome Institute (JGI-PGF)"/>
            <person name="Walter F."/>
            <person name="Albersmeier A."/>
            <person name="Kalinowski J."/>
            <person name="Ruckert C."/>
        </authorList>
    </citation>
    <scope>NUCLEOTIDE SEQUENCE</scope>
    <source>
        <strain evidence="16">JCM 4386</strain>
    </source>
</reference>
<comment type="cofactor">
    <cofactor evidence="11">
        <name>Cu cation</name>
        <dbReference type="ChEBI" id="CHEBI:23378"/>
    </cofactor>
    <text evidence="11">Contains 1 topaquinone per subunit.</text>
</comment>
<evidence type="ECO:0000256" key="7">
    <source>
        <dbReference type="ARBA" id="ARBA00023008"/>
    </source>
</evidence>
<keyword evidence="8" id="KW-1015">Disulfide bond</keyword>
<sequence length="650" mass="71912">MTLQSPASHPYDPLSATEIESAVAIVRAGKPQLTTPRFPLVRLDHPDKQSVRDHDPESPLDRSAFLVVYDRADAAAYEARVDLNAGTITSWTHVPGVQPAIMIEEIMALDDIVKKDAGAVAALARHGVDDLDLLQIDPWSTGTLPIDGIDARRRIIRASAYVRTFPEDNGYARPVGNLVFVIDCDEQSVAAIIEGDPIPVPPESGNYDAGSVGPLRTDLRPLEITQPDGPSFTLDGHVIEWQRWRLHAHIDTVEGLVISDVSYLDGERRRSVLHRASISEMVVPYGDTSDDFYFRNVFDAGEYNLGKTVGSLSLGCDCLGEIRYLDAVLADESGTPHTVTNAICLHEEDYGILWKHWNFRYADQAEVRRSRRLVVSAIHTIGNYEYGFFWYFYLDGTIQFEAKLTGIVQTRAIAPGATPRFGTIVAPQLDAPNHQHLFNMRLDLEIDGPDNTVVEVDAVGLPTGPDNPYGNAIVARKTPIGNERDSRRMCDPLTARTWKITNPGVLNRHGEPVAYKLVPFVGPTLLAAPDSDLARRAEFARSHLWVTRYSPTELHAAGDYPNQHPGDGIGEWVKQERDLLNTDVVLWHTFGTSHLPRPEDWPIMPCDYVGFSLKPAGFFDRNPSLDVPPPAHHGSGHCAPDHEPAAEQTP</sequence>
<protein>
    <recommendedName>
        <fullName evidence="11">Amine oxidase</fullName>
        <ecNumber evidence="11">1.4.3.-</ecNumber>
    </recommendedName>
</protein>
<comment type="subunit">
    <text evidence="3">Homodimer.</text>
</comment>
<accession>A0A918G3F1</accession>
<dbReference type="GO" id="GO:0005507">
    <property type="term" value="F:copper ion binding"/>
    <property type="evidence" value="ECO:0007669"/>
    <property type="project" value="InterPro"/>
</dbReference>
<comment type="cofactor">
    <cofactor evidence="1">
        <name>Cu cation</name>
        <dbReference type="ChEBI" id="CHEBI:23378"/>
    </cofactor>
</comment>
<comment type="similarity">
    <text evidence="2 11">Belongs to the copper/topaquinone oxidase family.</text>
</comment>
<evidence type="ECO:0000256" key="9">
    <source>
        <dbReference type="PIRSR" id="PIRSR600269-50"/>
    </source>
</evidence>
<dbReference type="InterPro" id="IPR016182">
    <property type="entry name" value="Cu_amine_oxidase_N-reg"/>
</dbReference>
<feature type="domain" description="Copper amine oxidase N3-terminal" evidence="15">
    <location>
        <begin position="99"/>
        <end position="195"/>
    </location>
</feature>
<dbReference type="InterPro" id="IPR036460">
    <property type="entry name" value="Cu_amine_oxidase_C_sf"/>
</dbReference>
<dbReference type="SUPFAM" id="SSF49998">
    <property type="entry name" value="Amine oxidase catalytic domain"/>
    <property type="match status" value="1"/>
</dbReference>
<dbReference type="InterPro" id="IPR015800">
    <property type="entry name" value="Cu_amine_oxidase_N2"/>
</dbReference>
<dbReference type="Pfam" id="PF02728">
    <property type="entry name" value="Cu_amine_oxidN3"/>
    <property type="match status" value="1"/>
</dbReference>
<proteinExistence type="inferred from homology"/>
<dbReference type="GO" id="GO:0008131">
    <property type="term" value="F:primary methylamine oxidase activity"/>
    <property type="evidence" value="ECO:0007669"/>
    <property type="project" value="InterPro"/>
</dbReference>
<dbReference type="InterPro" id="IPR015798">
    <property type="entry name" value="Cu_amine_oxidase_C"/>
</dbReference>
<dbReference type="GO" id="GO:0009308">
    <property type="term" value="P:amine metabolic process"/>
    <property type="evidence" value="ECO:0007669"/>
    <property type="project" value="UniProtKB-UniRule"/>
</dbReference>
<keyword evidence="5 9" id="KW-0801">TPQ</keyword>
<evidence type="ECO:0000256" key="3">
    <source>
        <dbReference type="ARBA" id="ARBA00011738"/>
    </source>
</evidence>
<evidence type="ECO:0000256" key="5">
    <source>
        <dbReference type="ARBA" id="ARBA00022772"/>
    </source>
</evidence>
<dbReference type="Proteomes" id="UP000606194">
    <property type="component" value="Unassembled WGS sequence"/>
</dbReference>
<evidence type="ECO:0000259" key="15">
    <source>
        <dbReference type="Pfam" id="PF02728"/>
    </source>
</evidence>
<dbReference type="Pfam" id="PF02727">
    <property type="entry name" value="Cu_amine_oxidN2"/>
    <property type="match status" value="1"/>
</dbReference>
<evidence type="ECO:0000256" key="12">
    <source>
        <dbReference type="SAM" id="MobiDB-lite"/>
    </source>
</evidence>
<dbReference type="InterPro" id="IPR015802">
    <property type="entry name" value="Cu_amine_oxidase_N3"/>
</dbReference>
<dbReference type="EC" id="1.4.3.-" evidence="11"/>
<evidence type="ECO:0000256" key="1">
    <source>
        <dbReference type="ARBA" id="ARBA00001935"/>
    </source>
</evidence>
<dbReference type="PROSITE" id="PS01165">
    <property type="entry name" value="COPPER_AMINE_OXID_2"/>
    <property type="match status" value="1"/>
</dbReference>
<reference evidence="16" key="2">
    <citation type="submission" date="2020-09" db="EMBL/GenBank/DDBJ databases">
        <authorList>
            <person name="Sun Q."/>
            <person name="Ohkuma M."/>
        </authorList>
    </citation>
    <scope>NUCLEOTIDE SEQUENCE</scope>
    <source>
        <strain evidence="16">JCM 4386</strain>
    </source>
</reference>